<dbReference type="AlphaFoldDB" id="A0AAD1RCU5"/>
<sequence length="216" mass="25276">MANSNLSSWQIDGEEVEAVTDFIFLGSKISSDGDCSHEIQRRLLLGRKAMASLEKLVKTKDITLSTKVSIVRTMVFPVVTYGCESWTIKNAERRRIDAFELWCWRELLRIPWIARRSNKSVQQEIKTNCSLEAMIMRLKLKYFGHIMRRQGSLKKTLMLGKMEGTRRRGRQRRRWIDEVTEAMNMMLLELRGAVTDRCTWRAMVHMVTESQTRLND</sequence>
<accession>A0AAD1RCU5</accession>
<organism evidence="1 2">
    <name type="scientific">Pelobates cultripes</name>
    <name type="common">Western spadefoot toad</name>
    <dbReference type="NCBI Taxonomy" id="61616"/>
    <lineage>
        <taxon>Eukaryota</taxon>
        <taxon>Metazoa</taxon>
        <taxon>Chordata</taxon>
        <taxon>Craniata</taxon>
        <taxon>Vertebrata</taxon>
        <taxon>Euteleostomi</taxon>
        <taxon>Amphibia</taxon>
        <taxon>Batrachia</taxon>
        <taxon>Anura</taxon>
        <taxon>Pelobatoidea</taxon>
        <taxon>Pelobatidae</taxon>
        <taxon>Pelobates</taxon>
    </lineage>
</organism>
<name>A0AAD1RCU5_PELCU</name>
<evidence type="ECO:0008006" key="3">
    <source>
        <dbReference type="Google" id="ProtNLM"/>
    </source>
</evidence>
<keyword evidence="2" id="KW-1185">Reference proteome</keyword>
<evidence type="ECO:0000313" key="1">
    <source>
        <dbReference type="EMBL" id="CAH2248821.1"/>
    </source>
</evidence>
<evidence type="ECO:0000313" key="2">
    <source>
        <dbReference type="Proteomes" id="UP001295444"/>
    </source>
</evidence>
<dbReference type="Proteomes" id="UP001295444">
    <property type="component" value="Chromosome 02"/>
</dbReference>
<dbReference type="PANTHER" id="PTHR47027:SF8">
    <property type="entry name" value="RIBONUCLEASE H"/>
    <property type="match status" value="1"/>
</dbReference>
<proteinExistence type="predicted"/>
<dbReference type="PANTHER" id="PTHR47027">
    <property type="entry name" value="REVERSE TRANSCRIPTASE DOMAIN-CONTAINING PROTEIN"/>
    <property type="match status" value="1"/>
</dbReference>
<gene>
    <name evidence="1" type="ORF">PECUL_23A026198</name>
</gene>
<protein>
    <recommendedName>
        <fullName evidence="3">Endonuclease-reverse transcriptase</fullName>
    </recommendedName>
</protein>
<reference evidence="1" key="1">
    <citation type="submission" date="2022-03" db="EMBL/GenBank/DDBJ databases">
        <authorList>
            <person name="Alioto T."/>
            <person name="Alioto T."/>
            <person name="Gomez Garrido J."/>
        </authorList>
    </citation>
    <scope>NUCLEOTIDE SEQUENCE</scope>
</reference>
<dbReference type="EMBL" id="OW240913">
    <property type="protein sequence ID" value="CAH2248821.1"/>
    <property type="molecule type" value="Genomic_DNA"/>
</dbReference>